<proteinExistence type="predicted"/>
<dbReference type="AlphaFoldDB" id="A0A2T0RFH0"/>
<name>A0A2T0RFH0_9RHOB</name>
<dbReference type="InterPro" id="IPR050445">
    <property type="entry name" value="Bact_polysacc_biosynth/exp"/>
</dbReference>
<feature type="domain" description="CobQ/CobB/MinD/ParA nucleotide binding" evidence="4">
    <location>
        <begin position="90"/>
        <end position="265"/>
    </location>
</feature>
<organism evidence="5 6">
    <name type="scientific">Aliiruegeria haliotis</name>
    <dbReference type="NCBI Taxonomy" id="1280846"/>
    <lineage>
        <taxon>Bacteria</taxon>
        <taxon>Pseudomonadati</taxon>
        <taxon>Pseudomonadota</taxon>
        <taxon>Alphaproteobacteria</taxon>
        <taxon>Rhodobacterales</taxon>
        <taxon>Roseobacteraceae</taxon>
        <taxon>Aliiruegeria</taxon>
    </lineage>
</organism>
<keyword evidence="6" id="KW-1185">Reference proteome</keyword>
<dbReference type="PANTHER" id="PTHR32309">
    <property type="entry name" value="TYROSINE-PROTEIN KINASE"/>
    <property type="match status" value="1"/>
</dbReference>
<evidence type="ECO:0000256" key="1">
    <source>
        <dbReference type="ARBA" id="ARBA00022741"/>
    </source>
</evidence>
<evidence type="ECO:0000259" key="4">
    <source>
        <dbReference type="Pfam" id="PF01656"/>
    </source>
</evidence>
<evidence type="ECO:0000313" key="5">
    <source>
        <dbReference type="EMBL" id="PRY19850.1"/>
    </source>
</evidence>
<dbReference type="PANTHER" id="PTHR32309:SF13">
    <property type="entry name" value="FERRIC ENTEROBACTIN TRANSPORT PROTEIN FEPE"/>
    <property type="match status" value="1"/>
</dbReference>
<dbReference type="CDD" id="cd05387">
    <property type="entry name" value="BY-kinase"/>
    <property type="match status" value="1"/>
</dbReference>
<dbReference type="Proteomes" id="UP000239480">
    <property type="component" value="Unassembled WGS sequence"/>
</dbReference>
<keyword evidence="1" id="KW-0547">Nucleotide-binding</keyword>
<dbReference type="GO" id="GO:0004713">
    <property type="term" value="F:protein tyrosine kinase activity"/>
    <property type="evidence" value="ECO:0007669"/>
    <property type="project" value="TreeGrafter"/>
</dbReference>
<evidence type="ECO:0000256" key="3">
    <source>
        <dbReference type="SAM" id="MobiDB-lite"/>
    </source>
</evidence>
<sequence>MEKLQAALAKAREKRESLGVDTTRGVKSHRASTDHEIADRWSSIRRIDVSERKKERGRLVSLNSNKDAAAFDVLRTKVLKITAANGWRRIAVTSPAPGSGKTTTSINLAVSLSRQPDLRIMLMDLDMRRPALAKALGQREQHSVEDFLNGRADFPDIARRLSSNLILAMNHKPYREASDLFLREQTAQALDRVEADYQPDYMVFDMPPMLVNDDTAAFLGNVDCVLMIAEAGVTTIDQIDACERELASQTNVLGVVLNKCRPGRGSNGYYYDYGY</sequence>
<dbReference type="SUPFAM" id="SSF52540">
    <property type="entry name" value="P-loop containing nucleoside triphosphate hydrolases"/>
    <property type="match status" value="1"/>
</dbReference>
<protein>
    <submittedName>
        <fullName evidence="5">Mrp family chromosome partitioning ATPase</fullName>
    </submittedName>
</protein>
<reference evidence="5 6" key="1">
    <citation type="submission" date="2018-03" db="EMBL/GenBank/DDBJ databases">
        <title>Genomic Encyclopedia of Archaeal and Bacterial Type Strains, Phase II (KMG-II): from individual species to whole genera.</title>
        <authorList>
            <person name="Goeker M."/>
        </authorList>
    </citation>
    <scope>NUCLEOTIDE SEQUENCE [LARGE SCALE GENOMIC DNA]</scope>
    <source>
        <strain evidence="5 6">DSM 29328</strain>
    </source>
</reference>
<dbReference type="OrthoDB" id="9775724at2"/>
<dbReference type="Gene3D" id="3.40.50.300">
    <property type="entry name" value="P-loop containing nucleotide triphosphate hydrolases"/>
    <property type="match status" value="1"/>
</dbReference>
<evidence type="ECO:0000313" key="6">
    <source>
        <dbReference type="Proteomes" id="UP000239480"/>
    </source>
</evidence>
<gene>
    <name evidence="5" type="ORF">CLV78_11714</name>
</gene>
<dbReference type="InterPro" id="IPR002586">
    <property type="entry name" value="CobQ/CobB/MinD/ParA_Nub-bd_dom"/>
</dbReference>
<feature type="region of interest" description="Disordered" evidence="3">
    <location>
        <begin position="1"/>
        <end position="31"/>
    </location>
</feature>
<dbReference type="GO" id="GO:0005886">
    <property type="term" value="C:plasma membrane"/>
    <property type="evidence" value="ECO:0007669"/>
    <property type="project" value="TreeGrafter"/>
</dbReference>
<dbReference type="InterPro" id="IPR027417">
    <property type="entry name" value="P-loop_NTPase"/>
</dbReference>
<comment type="caution">
    <text evidence="5">The sequence shown here is derived from an EMBL/GenBank/DDBJ whole genome shotgun (WGS) entry which is preliminary data.</text>
</comment>
<accession>A0A2T0RFH0</accession>
<dbReference type="EMBL" id="PVTD01000017">
    <property type="protein sequence ID" value="PRY19850.1"/>
    <property type="molecule type" value="Genomic_DNA"/>
</dbReference>
<dbReference type="InterPro" id="IPR005702">
    <property type="entry name" value="Wzc-like_C"/>
</dbReference>
<evidence type="ECO:0000256" key="2">
    <source>
        <dbReference type="ARBA" id="ARBA00022840"/>
    </source>
</evidence>
<dbReference type="Pfam" id="PF01656">
    <property type="entry name" value="CbiA"/>
    <property type="match status" value="1"/>
</dbReference>
<keyword evidence="2" id="KW-0067">ATP-binding</keyword>
<dbReference type="RefSeq" id="WP_106208202.1">
    <property type="nucleotide sequence ID" value="NZ_PVTD01000017.1"/>
</dbReference>